<accession>A0A811Y1G1</accession>
<dbReference type="InterPro" id="IPR000010">
    <property type="entry name" value="Cystatin_dom"/>
</dbReference>
<dbReference type="Pfam" id="PF00031">
    <property type="entry name" value="Cystatin"/>
    <property type="match status" value="1"/>
</dbReference>
<dbReference type="Gene3D" id="3.10.450.10">
    <property type="match status" value="1"/>
</dbReference>
<protein>
    <submittedName>
        <fullName evidence="3">(raccoon dog) hypothetical protein</fullName>
    </submittedName>
</protein>
<evidence type="ECO:0000313" key="3">
    <source>
        <dbReference type="EMBL" id="CAD7671449.1"/>
    </source>
</evidence>
<dbReference type="Proteomes" id="UP000645828">
    <property type="component" value="Unassembled WGS sequence"/>
</dbReference>
<feature type="chain" id="PRO_5032789894" evidence="1">
    <location>
        <begin position="21"/>
        <end position="108"/>
    </location>
</feature>
<keyword evidence="1" id="KW-0732">Signal</keyword>
<proteinExistence type="predicted"/>
<dbReference type="GO" id="GO:0004869">
    <property type="term" value="F:cysteine-type endopeptidase inhibitor activity"/>
    <property type="evidence" value="ECO:0007669"/>
    <property type="project" value="InterPro"/>
</dbReference>
<keyword evidence="4" id="KW-1185">Reference proteome</keyword>
<evidence type="ECO:0000259" key="2">
    <source>
        <dbReference type="Pfam" id="PF00031"/>
    </source>
</evidence>
<reference evidence="3" key="1">
    <citation type="submission" date="2020-12" db="EMBL/GenBank/DDBJ databases">
        <authorList>
            <consortium name="Molecular Ecology Group"/>
        </authorList>
    </citation>
    <scope>NUCLEOTIDE SEQUENCE</scope>
    <source>
        <strain evidence="3">TBG_1078</strain>
    </source>
</reference>
<evidence type="ECO:0000256" key="1">
    <source>
        <dbReference type="SAM" id="SignalP"/>
    </source>
</evidence>
<dbReference type="EMBL" id="CAJHUB010000663">
    <property type="protein sequence ID" value="CAD7671449.1"/>
    <property type="molecule type" value="Genomic_DNA"/>
</dbReference>
<feature type="signal peptide" evidence="1">
    <location>
        <begin position="1"/>
        <end position="20"/>
    </location>
</feature>
<name>A0A811Y1G1_NYCPR</name>
<sequence length="108" mass="11708">MPRLLCTPLLLLGALALGLAVSPRTSGNKSLPQGMPKSTRRDAAGAELCPYQVGTGVVAGMNYFLDMEIGQARYTKFQPSLDNCPFYDQYTVSWLGKTSMVKPSCQDT</sequence>
<dbReference type="InterPro" id="IPR046350">
    <property type="entry name" value="Cystatin_sf"/>
</dbReference>
<dbReference type="AlphaFoldDB" id="A0A811Y1G1"/>
<feature type="domain" description="Cystatin" evidence="2">
    <location>
        <begin position="56"/>
        <end position="88"/>
    </location>
</feature>
<dbReference type="SUPFAM" id="SSF54403">
    <property type="entry name" value="Cystatin/monellin"/>
    <property type="match status" value="1"/>
</dbReference>
<comment type="caution">
    <text evidence="3">The sequence shown here is derived from an EMBL/GenBank/DDBJ whole genome shotgun (WGS) entry which is preliminary data.</text>
</comment>
<gene>
    <name evidence="3" type="ORF">NYPRO_LOCUS4244</name>
</gene>
<organism evidence="3 4">
    <name type="scientific">Nyctereutes procyonoides</name>
    <name type="common">Raccoon dog</name>
    <name type="synonym">Canis procyonoides</name>
    <dbReference type="NCBI Taxonomy" id="34880"/>
    <lineage>
        <taxon>Eukaryota</taxon>
        <taxon>Metazoa</taxon>
        <taxon>Chordata</taxon>
        <taxon>Craniata</taxon>
        <taxon>Vertebrata</taxon>
        <taxon>Euteleostomi</taxon>
        <taxon>Mammalia</taxon>
        <taxon>Eutheria</taxon>
        <taxon>Laurasiatheria</taxon>
        <taxon>Carnivora</taxon>
        <taxon>Caniformia</taxon>
        <taxon>Canidae</taxon>
        <taxon>Nyctereutes</taxon>
    </lineage>
</organism>
<evidence type="ECO:0000313" key="4">
    <source>
        <dbReference type="Proteomes" id="UP000645828"/>
    </source>
</evidence>